<organism evidence="2 3">
    <name type="scientific">Tepidicaulis marinus</name>
    <dbReference type="NCBI Taxonomy" id="1333998"/>
    <lineage>
        <taxon>Bacteria</taxon>
        <taxon>Pseudomonadati</taxon>
        <taxon>Pseudomonadota</taxon>
        <taxon>Alphaproteobacteria</taxon>
        <taxon>Hyphomicrobiales</taxon>
        <taxon>Parvibaculaceae</taxon>
        <taxon>Tepidicaulis</taxon>
    </lineage>
</organism>
<keyword evidence="1" id="KW-0472">Membrane</keyword>
<keyword evidence="1" id="KW-1133">Transmembrane helix</keyword>
<dbReference type="RefSeq" id="WP_045445013.1">
    <property type="nucleotide sequence ID" value="NZ_BBIO01000006.1"/>
</dbReference>
<sequence length="394" mass="40902">MALIGADNIFGLIMVFVGLAAFGFWSEHTKLGKFLSGVILVILAGIVLSNLRIVPFASPFYDAVWTYAVSLAIPLLLMRANLRALFPVAGPMLLTFVIAALGTVAGVLAGHALVDLGPSSANIVSTIGASWIGGSMNFAATSQALGMEDGTLLSAMAAADNVGGTLFLILLVLIPGRAAIRRFIPSPIVEAAVAEESAEEEAERKGAVPPVQVSKLALLLAISAICCFLGYETAALIGGWGAAAGIGWLADFSRYGVLFLTLYALAIANLFPRQIEKLHGDFDLGMFFMYVFFGVMGAGANVVLMIETALPVFAFVGIMASVHLAVVLSAAKLFKIDLAEAMLVSNAVALGPATAAAQAAGQRWHALVTPAVMLGVLGYAIATFIGVALSGWLQ</sequence>
<dbReference type="InterPro" id="IPR008537">
    <property type="entry name" value="DUF819"/>
</dbReference>
<dbReference type="AlphaFoldDB" id="A0A081BA26"/>
<dbReference type="Pfam" id="PF05684">
    <property type="entry name" value="DUF819"/>
    <property type="match status" value="1"/>
</dbReference>
<accession>A0A081BA26</accession>
<evidence type="ECO:0000256" key="1">
    <source>
        <dbReference type="SAM" id="Phobius"/>
    </source>
</evidence>
<name>A0A081BA26_9HYPH</name>
<keyword evidence="1" id="KW-0812">Transmembrane</keyword>
<feature type="transmembrane region" description="Helical" evidence="1">
    <location>
        <begin position="367"/>
        <end position="393"/>
    </location>
</feature>
<feature type="transmembrane region" description="Helical" evidence="1">
    <location>
        <begin position="312"/>
        <end position="331"/>
    </location>
</feature>
<dbReference type="Proteomes" id="UP000028702">
    <property type="component" value="Unassembled WGS sequence"/>
</dbReference>
<reference evidence="2 3" key="1">
    <citation type="submission" date="2014-07" db="EMBL/GenBank/DDBJ databases">
        <title>Tepidicaulis marinum gen. nov., sp. nov., a novel marine bacterium denitrifying nitrate to nitrous oxide strictly under microaerobic conditions.</title>
        <authorList>
            <person name="Takeuchi M."/>
            <person name="Yamagishi T."/>
            <person name="Kamagata Y."/>
            <person name="Oshima K."/>
            <person name="Hattori M."/>
            <person name="Katayama T."/>
            <person name="Hanada S."/>
            <person name="Tamaki H."/>
            <person name="Marumo K."/>
            <person name="Maeda H."/>
            <person name="Nedachi M."/>
            <person name="Iwasaki W."/>
            <person name="Suwa Y."/>
            <person name="Sakata S."/>
        </authorList>
    </citation>
    <scope>NUCLEOTIDE SEQUENCE [LARGE SCALE GENOMIC DNA]</scope>
    <source>
        <strain evidence="2 3">MA2</strain>
    </source>
</reference>
<feature type="transmembrane region" description="Helical" evidence="1">
    <location>
        <begin position="37"/>
        <end position="57"/>
    </location>
</feature>
<feature type="transmembrane region" description="Helical" evidence="1">
    <location>
        <begin position="152"/>
        <end position="174"/>
    </location>
</feature>
<protein>
    <submittedName>
        <fullName evidence="2">Conserved protein</fullName>
    </submittedName>
</protein>
<dbReference type="EMBL" id="BBIO01000006">
    <property type="protein sequence ID" value="GAK44894.1"/>
    <property type="molecule type" value="Genomic_DNA"/>
</dbReference>
<dbReference type="PANTHER" id="PTHR34289:SF8">
    <property type="entry name" value="DUF819 DOMAIN-CONTAINING PROTEIN"/>
    <property type="match status" value="1"/>
</dbReference>
<feature type="transmembrane region" description="Helical" evidence="1">
    <location>
        <begin position="343"/>
        <end position="361"/>
    </location>
</feature>
<feature type="transmembrane region" description="Helical" evidence="1">
    <location>
        <begin position="284"/>
        <end position="306"/>
    </location>
</feature>
<evidence type="ECO:0000313" key="2">
    <source>
        <dbReference type="EMBL" id="GAK44894.1"/>
    </source>
</evidence>
<feature type="transmembrane region" description="Helical" evidence="1">
    <location>
        <begin position="252"/>
        <end position="272"/>
    </location>
</feature>
<feature type="transmembrane region" description="Helical" evidence="1">
    <location>
        <begin position="6"/>
        <end position="25"/>
    </location>
</feature>
<feature type="transmembrane region" description="Helical" evidence="1">
    <location>
        <begin position="92"/>
        <end position="114"/>
    </location>
</feature>
<comment type="caution">
    <text evidence="2">The sequence shown here is derived from an EMBL/GenBank/DDBJ whole genome shotgun (WGS) entry which is preliminary data.</text>
</comment>
<feature type="transmembrane region" description="Helical" evidence="1">
    <location>
        <begin position="216"/>
        <end position="240"/>
    </location>
</feature>
<evidence type="ECO:0000313" key="3">
    <source>
        <dbReference type="Proteomes" id="UP000028702"/>
    </source>
</evidence>
<gene>
    <name evidence="2" type="ORF">M2A_1393</name>
</gene>
<dbReference type="eggNOG" id="COG5505">
    <property type="taxonomic scope" value="Bacteria"/>
</dbReference>
<dbReference type="PANTHER" id="PTHR34289">
    <property type="entry name" value="PROTEIN, PUTATIVE (DUF819)-RELATED"/>
    <property type="match status" value="1"/>
</dbReference>
<proteinExistence type="predicted"/>
<feature type="transmembrane region" description="Helical" evidence="1">
    <location>
        <begin position="63"/>
        <end position="80"/>
    </location>
</feature>
<keyword evidence="3" id="KW-1185">Reference proteome</keyword>